<proteinExistence type="predicted"/>
<dbReference type="EMBL" id="LAZR01040639">
    <property type="protein sequence ID" value="KKL13985.1"/>
    <property type="molecule type" value="Genomic_DNA"/>
</dbReference>
<protein>
    <submittedName>
        <fullName evidence="1">Uncharacterized protein</fullName>
    </submittedName>
</protein>
<name>A0A0F9AX17_9ZZZZ</name>
<reference evidence="1" key="1">
    <citation type="journal article" date="2015" name="Nature">
        <title>Complex archaea that bridge the gap between prokaryotes and eukaryotes.</title>
        <authorList>
            <person name="Spang A."/>
            <person name="Saw J.H."/>
            <person name="Jorgensen S.L."/>
            <person name="Zaremba-Niedzwiedzka K."/>
            <person name="Martijn J."/>
            <person name="Lind A.E."/>
            <person name="van Eijk R."/>
            <person name="Schleper C."/>
            <person name="Guy L."/>
            <person name="Ettema T.J."/>
        </authorList>
    </citation>
    <scope>NUCLEOTIDE SEQUENCE</scope>
</reference>
<organism evidence="1">
    <name type="scientific">marine sediment metagenome</name>
    <dbReference type="NCBI Taxonomy" id="412755"/>
    <lineage>
        <taxon>unclassified sequences</taxon>
        <taxon>metagenomes</taxon>
        <taxon>ecological metagenomes</taxon>
    </lineage>
</organism>
<accession>A0A0F9AX17</accession>
<dbReference type="AlphaFoldDB" id="A0A0F9AX17"/>
<comment type="caution">
    <text evidence="1">The sequence shown here is derived from an EMBL/GenBank/DDBJ whole genome shotgun (WGS) entry which is preliminary data.</text>
</comment>
<sequence>MKPILLAISIILASIVSVAAQQNPYQHPYGSSQQERQEPQLQYNPFEQEWSYERQGETLQYNPFEDEWNYARPDSQLRYNPFEDRWERE</sequence>
<gene>
    <name evidence="1" type="ORF">LCGC14_2520300</name>
</gene>
<evidence type="ECO:0000313" key="1">
    <source>
        <dbReference type="EMBL" id="KKL13985.1"/>
    </source>
</evidence>